<feature type="domain" description="C2H2-type" evidence="12">
    <location>
        <begin position="88"/>
        <end position="115"/>
    </location>
</feature>
<reference evidence="13" key="1">
    <citation type="journal article" date="2021" name="Sci. Adv.">
        <title>The American lobster genome reveals insights on longevity, neural, and immune adaptations.</title>
        <authorList>
            <person name="Polinski J.M."/>
            <person name="Zimin A.V."/>
            <person name="Clark K.F."/>
            <person name="Kohn A.B."/>
            <person name="Sadowski N."/>
            <person name="Timp W."/>
            <person name="Ptitsyn A."/>
            <person name="Khanna P."/>
            <person name="Romanova D.Y."/>
            <person name="Williams P."/>
            <person name="Greenwood S.J."/>
            <person name="Moroz L.L."/>
            <person name="Walt D.R."/>
            <person name="Bodnar A.G."/>
        </authorList>
    </citation>
    <scope>NUCLEOTIDE SEQUENCE</scope>
    <source>
        <strain evidence="13">GMGI-L3</strain>
    </source>
</reference>
<comment type="subcellular location">
    <subcellularLocation>
        <location evidence="1">Nucleus</location>
    </subcellularLocation>
</comment>
<evidence type="ECO:0000256" key="4">
    <source>
        <dbReference type="ARBA" id="ARBA00022771"/>
    </source>
</evidence>
<dbReference type="Gene3D" id="3.30.160.60">
    <property type="entry name" value="Classic Zinc Finger"/>
    <property type="match status" value="4"/>
</dbReference>
<evidence type="ECO:0000313" key="14">
    <source>
        <dbReference type="Proteomes" id="UP000747542"/>
    </source>
</evidence>
<dbReference type="SMART" id="SM00355">
    <property type="entry name" value="ZnF_C2H2"/>
    <property type="match status" value="4"/>
</dbReference>
<keyword evidence="4 10" id="KW-0863">Zinc-finger</keyword>
<dbReference type="GO" id="GO:0005634">
    <property type="term" value="C:nucleus"/>
    <property type="evidence" value="ECO:0007669"/>
    <property type="project" value="UniProtKB-SubCell"/>
</dbReference>
<keyword evidence="3" id="KW-0677">Repeat</keyword>
<dbReference type="GO" id="GO:0008270">
    <property type="term" value="F:zinc ion binding"/>
    <property type="evidence" value="ECO:0007669"/>
    <property type="project" value="UniProtKB-KW"/>
</dbReference>
<keyword evidence="8" id="KW-0804">Transcription</keyword>
<evidence type="ECO:0000256" key="1">
    <source>
        <dbReference type="ARBA" id="ARBA00004123"/>
    </source>
</evidence>
<protein>
    <submittedName>
        <fullName evidence="13">Zinc finger protein 347-like</fullName>
    </submittedName>
</protein>
<dbReference type="PROSITE" id="PS50157">
    <property type="entry name" value="ZINC_FINGER_C2H2_2"/>
    <property type="match status" value="4"/>
</dbReference>
<keyword evidence="5" id="KW-0862">Zinc</keyword>
<dbReference type="InterPro" id="IPR013087">
    <property type="entry name" value="Znf_C2H2_type"/>
</dbReference>
<dbReference type="PROSITE" id="PS00028">
    <property type="entry name" value="ZINC_FINGER_C2H2_1"/>
    <property type="match status" value="4"/>
</dbReference>
<dbReference type="Pfam" id="PF12874">
    <property type="entry name" value="zf-met"/>
    <property type="match status" value="1"/>
</dbReference>
<evidence type="ECO:0000256" key="3">
    <source>
        <dbReference type="ARBA" id="ARBA00022737"/>
    </source>
</evidence>
<dbReference type="AlphaFoldDB" id="A0A8J5N5A2"/>
<keyword evidence="6" id="KW-0805">Transcription regulation</keyword>
<evidence type="ECO:0000256" key="11">
    <source>
        <dbReference type="SAM" id="MobiDB-lite"/>
    </source>
</evidence>
<dbReference type="PANTHER" id="PTHR16515">
    <property type="entry name" value="PR DOMAIN ZINC FINGER PROTEIN"/>
    <property type="match status" value="1"/>
</dbReference>
<feature type="region of interest" description="Disordered" evidence="11">
    <location>
        <begin position="22"/>
        <end position="41"/>
    </location>
</feature>
<evidence type="ECO:0000256" key="10">
    <source>
        <dbReference type="PROSITE-ProRule" id="PRU00042"/>
    </source>
</evidence>
<feature type="domain" description="C2H2-type" evidence="12">
    <location>
        <begin position="116"/>
        <end position="148"/>
    </location>
</feature>
<evidence type="ECO:0000256" key="6">
    <source>
        <dbReference type="ARBA" id="ARBA00023015"/>
    </source>
</evidence>
<evidence type="ECO:0000256" key="2">
    <source>
        <dbReference type="ARBA" id="ARBA00022723"/>
    </source>
</evidence>
<keyword evidence="14" id="KW-1185">Reference proteome</keyword>
<dbReference type="SUPFAM" id="SSF57667">
    <property type="entry name" value="beta-beta-alpha zinc fingers"/>
    <property type="match status" value="3"/>
</dbReference>
<gene>
    <name evidence="13" type="primary">Znf347-L</name>
    <name evidence="13" type="ORF">Hamer_G008585</name>
</gene>
<dbReference type="FunFam" id="3.30.160.60:FF:000322">
    <property type="entry name" value="GDNF-inducible zinc finger protein 1"/>
    <property type="match status" value="1"/>
</dbReference>
<evidence type="ECO:0000256" key="7">
    <source>
        <dbReference type="ARBA" id="ARBA00023125"/>
    </source>
</evidence>
<evidence type="ECO:0000313" key="13">
    <source>
        <dbReference type="EMBL" id="KAG7173063.1"/>
    </source>
</evidence>
<evidence type="ECO:0000259" key="12">
    <source>
        <dbReference type="PROSITE" id="PS50157"/>
    </source>
</evidence>
<dbReference type="GO" id="GO:0003677">
    <property type="term" value="F:DNA binding"/>
    <property type="evidence" value="ECO:0007669"/>
    <property type="project" value="UniProtKB-KW"/>
</dbReference>
<feature type="compositionally biased region" description="Low complexity" evidence="11">
    <location>
        <begin position="32"/>
        <end position="41"/>
    </location>
</feature>
<dbReference type="FunFam" id="3.30.160.60:FF:000065">
    <property type="entry name" value="B-cell CLL/lymphoma 6, member B"/>
    <property type="match status" value="1"/>
</dbReference>
<feature type="non-terminal residue" evidence="13">
    <location>
        <position position="1"/>
    </location>
</feature>
<evidence type="ECO:0000256" key="9">
    <source>
        <dbReference type="ARBA" id="ARBA00023242"/>
    </source>
</evidence>
<feature type="domain" description="C2H2-type" evidence="12">
    <location>
        <begin position="60"/>
        <end position="87"/>
    </location>
</feature>
<keyword evidence="2" id="KW-0479">Metal-binding</keyword>
<keyword evidence="7" id="KW-0238">DNA-binding</keyword>
<dbReference type="FunFam" id="3.30.160.60:FF:000145">
    <property type="entry name" value="Zinc finger protein 574"/>
    <property type="match status" value="1"/>
</dbReference>
<sequence>MDASACFFSSDHTLRMEAAPPQYPARTHTASQTVPEQPQQQTQHLVPQIGMWLQTTEKPYECDECSKRFAQESHLNNHIVWHRKVKRFECEMCNKRFTMESHLDSHMIVHSADKNFKCEMCDKRFTMESHLNGHMLVHSQFVHSEKKRFECPECGKRFTQESHLNSHRFVHSERKGIDYAEYVKQMPVSLPQKTHHNGHASHTLMPNEKKAFDYQETAKMFQQQPYQPPHAYAQWE</sequence>
<evidence type="ECO:0000256" key="5">
    <source>
        <dbReference type="ARBA" id="ARBA00022833"/>
    </source>
</evidence>
<keyword evidence="9" id="KW-0539">Nucleus</keyword>
<proteinExistence type="predicted"/>
<comment type="caution">
    <text evidence="13">The sequence shown here is derived from an EMBL/GenBank/DDBJ whole genome shotgun (WGS) entry which is preliminary data.</text>
</comment>
<dbReference type="InterPro" id="IPR036236">
    <property type="entry name" value="Znf_C2H2_sf"/>
</dbReference>
<dbReference type="GO" id="GO:0010468">
    <property type="term" value="P:regulation of gene expression"/>
    <property type="evidence" value="ECO:0007669"/>
    <property type="project" value="TreeGrafter"/>
</dbReference>
<dbReference type="FunFam" id="3.30.160.60:FF:001049">
    <property type="entry name" value="zinc finger protein 319"/>
    <property type="match status" value="1"/>
</dbReference>
<accession>A0A8J5N5A2</accession>
<evidence type="ECO:0000256" key="8">
    <source>
        <dbReference type="ARBA" id="ARBA00023163"/>
    </source>
</evidence>
<feature type="domain" description="C2H2-type" evidence="12">
    <location>
        <begin position="149"/>
        <end position="176"/>
    </location>
</feature>
<name>A0A8J5N5A2_HOMAM</name>
<dbReference type="InterPro" id="IPR050331">
    <property type="entry name" value="Zinc_finger"/>
</dbReference>
<organism evidence="13 14">
    <name type="scientific">Homarus americanus</name>
    <name type="common">American lobster</name>
    <dbReference type="NCBI Taxonomy" id="6706"/>
    <lineage>
        <taxon>Eukaryota</taxon>
        <taxon>Metazoa</taxon>
        <taxon>Ecdysozoa</taxon>
        <taxon>Arthropoda</taxon>
        <taxon>Crustacea</taxon>
        <taxon>Multicrustacea</taxon>
        <taxon>Malacostraca</taxon>
        <taxon>Eumalacostraca</taxon>
        <taxon>Eucarida</taxon>
        <taxon>Decapoda</taxon>
        <taxon>Pleocyemata</taxon>
        <taxon>Astacidea</taxon>
        <taxon>Nephropoidea</taxon>
        <taxon>Nephropidae</taxon>
        <taxon>Homarus</taxon>
    </lineage>
</organism>
<dbReference type="Proteomes" id="UP000747542">
    <property type="component" value="Unassembled WGS sequence"/>
</dbReference>
<dbReference type="Pfam" id="PF00096">
    <property type="entry name" value="zf-C2H2"/>
    <property type="match status" value="3"/>
</dbReference>
<dbReference type="EMBL" id="JAHLQT010010178">
    <property type="protein sequence ID" value="KAG7173063.1"/>
    <property type="molecule type" value="Genomic_DNA"/>
</dbReference>
<dbReference type="PANTHER" id="PTHR16515:SF49">
    <property type="entry name" value="GASTRULA ZINC FINGER PROTEIN XLCGF49.1-LIKE-RELATED"/>
    <property type="match status" value="1"/>
</dbReference>